<dbReference type="GO" id="GO:0004794">
    <property type="term" value="F:threonine deaminase activity"/>
    <property type="evidence" value="ECO:0007669"/>
    <property type="project" value="TreeGrafter"/>
</dbReference>
<dbReference type="Gene3D" id="3.40.50.1100">
    <property type="match status" value="2"/>
</dbReference>
<feature type="non-terminal residue" evidence="5">
    <location>
        <position position="99"/>
    </location>
</feature>
<organism evidence="5">
    <name type="scientific">marine metagenome</name>
    <dbReference type="NCBI Taxonomy" id="408172"/>
    <lineage>
        <taxon>unclassified sequences</taxon>
        <taxon>metagenomes</taxon>
        <taxon>ecological metagenomes</taxon>
    </lineage>
</organism>
<dbReference type="AlphaFoldDB" id="A0A382XVZ8"/>
<gene>
    <name evidence="5" type="ORF">METZ01_LOCUS427928</name>
</gene>
<dbReference type="GO" id="GO:0006567">
    <property type="term" value="P:L-threonine catabolic process"/>
    <property type="evidence" value="ECO:0007669"/>
    <property type="project" value="TreeGrafter"/>
</dbReference>
<feature type="domain" description="Tryptophan synthase beta chain-like PALP" evidence="4">
    <location>
        <begin position="42"/>
        <end position="99"/>
    </location>
</feature>
<evidence type="ECO:0000256" key="2">
    <source>
        <dbReference type="ARBA" id="ARBA00022898"/>
    </source>
</evidence>
<dbReference type="PANTHER" id="PTHR48078">
    <property type="entry name" value="THREONINE DEHYDRATASE, MITOCHONDRIAL-RELATED"/>
    <property type="match status" value="1"/>
</dbReference>
<dbReference type="GO" id="GO:0009097">
    <property type="term" value="P:isoleucine biosynthetic process"/>
    <property type="evidence" value="ECO:0007669"/>
    <property type="project" value="TreeGrafter"/>
</dbReference>
<dbReference type="InterPro" id="IPR001926">
    <property type="entry name" value="TrpB-like_PALP"/>
</dbReference>
<evidence type="ECO:0000259" key="4">
    <source>
        <dbReference type="Pfam" id="PF00291"/>
    </source>
</evidence>
<evidence type="ECO:0000256" key="1">
    <source>
        <dbReference type="ARBA" id="ARBA00001933"/>
    </source>
</evidence>
<evidence type="ECO:0000313" key="5">
    <source>
        <dbReference type="EMBL" id="SVD75074.1"/>
    </source>
</evidence>
<keyword evidence="2" id="KW-0663">Pyridoxal phosphate</keyword>
<reference evidence="5" key="1">
    <citation type="submission" date="2018-05" db="EMBL/GenBank/DDBJ databases">
        <authorList>
            <person name="Lanie J.A."/>
            <person name="Ng W.-L."/>
            <person name="Kazmierczak K.M."/>
            <person name="Andrzejewski T.M."/>
            <person name="Davidsen T.M."/>
            <person name="Wayne K.J."/>
            <person name="Tettelin H."/>
            <person name="Glass J.I."/>
            <person name="Rusch D."/>
            <person name="Podicherti R."/>
            <person name="Tsui H.-C.T."/>
            <person name="Winkler M.E."/>
        </authorList>
    </citation>
    <scope>NUCLEOTIDE SEQUENCE</scope>
</reference>
<dbReference type="SUPFAM" id="SSF53686">
    <property type="entry name" value="Tryptophan synthase beta subunit-like PLP-dependent enzymes"/>
    <property type="match status" value="1"/>
</dbReference>
<dbReference type="GO" id="GO:0006565">
    <property type="term" value="P:L-serine catabolic process"/>
    <property type="evidence" value="ECO:0007669"/>
    <property type="project" value="TreeGrafter"/>
</dbReference>
<dbReference type="Pfam" id="PF00291">
    <property type="entry name" value="PALP"/>
    <property type="match status" value="1"/>
</dbReference>
<dbReference type="InterPro" id="IPR050147">
    <property type="entry name" value="Ser/Thr_Dehydratase"/>
</dbReference>
<comment type="cofactor">
    <cofactor evidence="1">
        <name>pyridoxal 5'-phosphate</name>
        <dbReference type="ChEBI" id="CHEBI:597326"/>
    </cofactor>
</comment>
<sequence>MPAARENDETSHERSTIVTVPELEEPILADVESARDQIRPWLPPTALRSYPALSALAGMELFVKHENHQPIGAFKIRGGINLLSRLSEDERERGVISAS</sequence>
<proteinExistence type="predicted"/>
<dbReference type="PANTHER" id="PTHR48078:SF7">
    <property type="entry name" value="BLL6502 PROTEIN"/>
    <property type="match status" value="1"/>
</dbReference>
<protein>
    <recommendedName>
        <fullName evidence="4">Tryptophan synthase beta chain-like PALP domain-containing protein</fullName>
    </recommendedName>
</protein>
<dbReference type="EMBL" id="UINC01170834">
    <property type="protein sequence ID" value="SVD75074.1"/>
    <property type="molecule type" value="Genomic_DNA"/>
</dbReference>
<accession>A0A382XVZ8</accession>
<evidence type="ECO:0000256" key="3">
    <source>
        <dbReference type="ARBA" id="ARBA00023239"/>
    </source>
</evidence>
<dbReference type="InterPro" id="IPR036052">
    <property type="entry name" value="TrpB-like_PALP_sf"/>
</dbReference>
<keyword evidence="3" id="KW-0456">Lyase</keyword>
<dbReference type="GO" id="GO:0003941">
    <property type="term" value="F:L-serine ammonia-lyase activity"/>
    <property type="evidence" value="ECO:0007669"/>
    <property type="project" value="TreeGrafter"/>
</dbReference>
<name>A0A382XVZ8_9ZZZZ</name>